<dbReference type="EMBL" id="CP011102">
    <property type="protein sequence ID" value="AQY51483.1"/>
    <property type="molecule type" value="Genomic_DNA"/>
</dbReference>
<dbReference type="AlphaFoldDB" id="A0A1S7FVN9"/>
<name>A0A1S7FVN9_9LIST</name>
<dbReference type="Proteomes" id="UP000223060">
    <property type="component" value="Chromosome"/>
</dbReference>
<organism evidence="1 2">
    <name type="scientific">Listeria weihenstephanensis</name>
    <dbReference type="NCBI Taxonomy" id="1006155"/>
    <lineage>
        <taxon>Bacteria</taxon>
        <taxon>Bacillati</taxon>
        <taxon>Bacillota</taxon>
        <taxon>Bacilli</taxon>
        <taxon>Bacillales</taxon>
        <taxon>Listeriaceae</taxon>
        <taxon>Listeria</taxon>
    </lineage>
</organism>
<evidence type="ECO:0000313" key="1">
    <source>
        <dbReference type="EMBL" id="AQY51483.1"/>
    </source>
</evidence>
<accession>A0A1S7FVN9</accession>
<gene>
    <name evidence="1" type="ORF">UE46_10850</name>
</gene>
<proteinExistence type="predicted"/>
<keyword evidence="2" id="KW-1185">Reference proteome</keyword>
<evidence type="ECO:0000313" key="2">
    <source>
        <dbReference type="Proteomes" id="UP000223060"/>
    </source>
</evidence>
<reference evidence="2" key="1">
    <citation type="submission" date="2015-03" db="EMBL/GenBank/DDBJ databases">
        <authorList>
            <person name="Ferrari E."/>
            <person name="Walter M.C."/>
            <person name="Huptas C."/>
            <person name="Scherer S."/>
            <person name="Mueller-Herbst S."/>
        </authorList>
    </citation>
    <scope>NUCLEOTIDE SEQUENCE [LARGE SCALE GENOMIC DNA]</scope>
    <source>
        <strain evidence="2">LWP01</strain>
    </source>
</reference>
<sequence>MGAAMLVKCIESFRQQTIEGEIYLVLEIYGAFEAREANYRIIDSDGYPAIYPAANFSIVSSRLDGLNFFRKGSKAVISHSLIQKSILNEEHTEGFWGLFFDEDNEMTREILQEVVVDLARAENIDPPIIRLDD</sequence>
<dbReference type="RefSeq" id="WP_036062837.1">
    <property type="nucleotide sequence ID" value="NZ_CP011102.1"/>
</dbReference>
<protein>
    <submittedName>
        <fullName evidence="1">Uncharacterized protein</fullName>
    </submittedName>
</protein>
<dbReference type="KEGG" id="lwi:UE46_10850"/>